<dbReference type="InterPro" id="IPR029061">
    <property type="entry name" value="THDP-binding"/>
</dbReference>
<dbReference type="GO" id="GO:0016624">
    <property type="term" value="F:oxidoreductase activity, acting on the aldehyde or oxo group of donors, disulfide as acceptor"/>
    <property type="evidence" value="ECO:0007669"/>
    <property type="project" value="InterPro"/>
</dbReference>
<dbReference type="Gene3D" id="3.40.50.11610">
    <property type="entry name" value="Multifunctional 2-oxoglutarate metabolism enzyme, C-terminal domain"/>
    <property type="match status" value="1"/>
</dbReference>
<dbReference type="Pfam" id="PF02779">
    <property type="entry name" value="Transket_pyr"/>
    <property type="match status" value="1"/>
</dbReference>
<accession>A0AAU9I915</accession>
<evidence type="ECO:0000256" key="3">
    <source>
        <dbReference type="ARBA" id="ARBA00023002"/>
    </source>
</evidence>
<dbReference type="GO" id="GO:0030976">
    <property type="term" value="F:thiamine pyrophosphate binding"/>
    <property type="evidence" value="ECO:0007669"/>
    <property type="project" value="InterPro"/>
</dbReference>
<dbReference type="PIRSF" id="PIRSF000157">
    <property type="entry name" value="Oxoglu_dh_E1"/>
    <property type="match status" value="1"/>
</dbReference>
<dbReference type="InterPro" id="IPR031717">
    <property type="entry name" value="ODO-1/KGD_C"/>
</dbReference>
<comment type="similarity">
    <text evidence="2">Belongs to the alpha-ketoglutarate dehydrogenase family.</text>
</comment>
<dbReference type="AlphaFoldDB" id="A0AAU9I915"/>
<evidence type="ECO:0000256" key="2">
    <source>
        <dbReference type="ARBA" id="ARBA00006936"/>
    </source>
</evidence>
<reference evidence="6" key="1">
    <citation type="submission" date="2021-09" db="EMBL/GenBank/DDBJ databases">
        <authorList>
            <consortium name="AG Swart"/>
            <person name="Singh M."/>
            <person name="Singh A."/>
            <person name="Seah K."/>
            <person name="Emmerich C."/>
        </authorList>
    </citation>
    <scope>NUCLEOTIDE SEQUENCE</scope>
    <source>
        <strain evidence="6">ATCC30299</strain>
    </source>
</reference>
<dbReference type="Pfam" id="PF16870">
    <property type="entry name" value="OxoGdeHyase_C"/>
    <property type="match status" value="1"/>
</dbReference>
<dbReference type="InterPro" id="IPR042179">
    <property type="entry name" value="KGD_C_sf"/>
</dbReference>
<feature type="domain" description="Transketolase-like pyrimidine-binding" evidence="5">
    <location>
        <begin position="466"/>
        <end position="662"/>
    </location>
</feature>
<dbReference type="Gene3D" id="3.40.50.970">
    <property type="match status" value="1"/>
</dbReference>
<dbReference type="SUPFAM" id="SSF52518">
    <property type="entry name" value="Thiamin diphosphate-binding fold (THDP-binding)"/>
    <property type="match status" value="2"/>
</dbReference>
<comment type="caution">
    <text evidence="6">The sequence shown here is derived from an EMBL/GenBank/DDBJ whole genome shotgun (WGS) entry which is preliminary data.</text>
</comment>
<dbReference type="SMART" id="SM00861">
    <property type="entry name" value="Transket_pyr"/>
    <property type="match status" value="1"/>
</dbReference>
<dbReference type="PANTHER" id="PTHR23152">
    <property type="entry name" value="2-OXOGLUTARATE DEHYDROGENASE"/>
    <property type="match status" value="1"/>
</dbReference>
<evidence type="ECO:0000259" key="5">
    <source>
        <dbReference type="SMART" id="SM00861"/>
    </source>
</evidence>
<evidence type="ECO:0000256" key="1">
    <source>
        <dbReference type="ARBA" id="ARBA00001964"/>
    </source>
</evidence>
<sequence>MWRFLSRKFSEDSKINPLKYQRPGKDLYNGPVKAEFDHVFTQAEKDWLNTNYESFMTTPLNPSQKINIFRQLQMCNSFEEFMQKKFSSYKRFSGEGMESFIPLTFSIIEAQYNLHPQSSAILSFHHRGKLALLTSFMNYPLRNVFWNIQGNSLMPPELNDSCYYFTDDVSQMISTTFERKEFKGMKISMIHRPAHLEIGGTLAIGKTRSKIDSGKEALHLWYHGDAAVSGQGIIYEAAQMANLPDFSINGTMHMILNNQIGFTTGEENLRSTKHCTDVYKVIGAPIVHVNVLSPEEACKMGKLGILYRNKFKKDFVVDLIGYRKYGHNELDNPSFTNPLMYKSIKNIKQAAALYAEELINEGTFTEAVYNKIRKQLDDHLQKEYEESLQGNVIKYENNWVIDSFRGSWQNMTPLHNKTHIESGYDTQKLKEIAELSVKVPEDFKIHPIIAKGHISGRLENLAKNKVDWATAEAMAIGSLLQEGFNVRICGEDTIRGTFSQRHAGFYCQETEKLHIPFQDIKPGKFRAVSSLLSEFAVLGFEVGYSMDDPNNLVLWEAQFGDFANMAQPMIDLFIAGGEARWIRQNGIVVLLPNGQEGMGPDHSSARIGRALELVNNTQSTQFNMRVVNSVIPANYFHLLREQVHRKFRIPCILGTPKSGLRNKFAISEIDSLAPGTKFQPFFFNDLNGGSEKLFICNGKIYLDLLQQFQNDKISILLIEELSPFPFDQLNNELKRRGFPKQAIWVQEEPENVGLFRYIEPQLRKLFIGPIELVSRPGMSCSSDGNSVDFKLHQEAIYSAVKERLL</sequence>
<gene>
    <name evidence="6" type="ORF">BSTOLATCC_MIC5038</name>
</gene>
<keyword evidence="7" id="KW-1185">Reference proteome</keyword>
<dbReference type="Pfam" id="PF00676">
    <property type="entry name" value="E1_dh"/>
    <property type="match status" value="1"/>
</dbReference>
<dbReference type="InterPro" id="IPR011603">
    <property type="entry name" value="2oxoglutarate_DH_E1"/>
</dbReference>
<protein>
    <recommendedName>
        <fullName evidence="5">Transketolase-like pyrimidine-binding domain-containing protein</fullName>
    </recommendedName>
</protein>
<comment type="cofactor">
    <cofactor evidence="1">
        <name>thiamine diphosphate</name>
        <dbReference type="ChEBI" id="CHEBI:58937"/>
    </cofactor>
</comment>
<dbReference type="InterPro" id="IPR005475">
    <property type="entry name" value="Transketolase-like_Pyr-bd"/>
</dbReference>
<organism evidence="6 7">
    <name type="scientific">Blepharisma stoltei</name>
    <dbReference type="NCBI Taxonomy" id="1481888"/>
    <lineage>
        <taxon>Eukaryota</taxon>
        <taxon>Sar</taxon>
        <taxon>Alveolata</taxon>
        <taxon>Ciliophora</taxon>
        <taxon>Postciliodesmatophora</taxon>
        <taxon>Heterotrichea</taxon>
        <taxon>Heterotrichida</taxon>
        <taxon>Blepharismidae</taxon>
        <taxon>Blepharisma</taxon>
    </lineage>
</organism>
<name>A0AAU9I915_9CILI</name>
<dbReference type="Proteomes" id="UP001162131">
    <property type="component" value="Unassembled WGS sequence"/>
</dbReference>
<dbReference type="Gene3D" id="3.40.50.12470">
    <property type="match status" value="1"/>
</dbReference>
<dbReference type="PANTHER" id="PTHR23152:SF4">
    <property type="entry name" value="2-OXOADIPATE DEHYDROGENASE COMPLEX COMPONENT E1"/>
    <property type="match status" value="1"/>
</dbReference>
<keyword evidence="4" id="KW-0786">Thiamine pyrophosphate</keyword>
<dbReference type="InterPro" id="IPR001017">
    <property type="entry name" value="DH_E1"/>
</dbReference>
<evidence type="ECO:0000256" key="4">
    <source>
        <dbReference type="ARBA" id="ARBA00023052"/>
    </source>
</evidence>
<evidence type="ECO:0000313" key="6">
    <source>
        <dbReference type="EMBL" id="CAG9311778.1"/>
    </source>
</evidence>
<proteinExistence type="inferred from homology"/>
<dbReference type="EMBL" id="CAJZBQ010000005">
    <property type="protein sequence ID" value="CAG9311778.1"/>
    <property type="molecule type" value="Genomic_DNA"/>
</dbReference>
<keyword evidence="3" id="KW-0560">Oxidoreductase</keyword>
<evidence type="ECO:0000313" key="7">
    <source>
        <dbReference type="Proteomes" id="UP001162131"/>
    </source>
</evidence>